<gene>
    <name evidence="5" type="ORF">AK812_SmicGene27097</name>
</gene>
<sequence length="738" mass="82652">MSGSTTPAAGAQVTAEQVMQELVAMRNELARQREENNRLKAEQGAALEAVRAESAARVAELQAQAQQAVQQATAQMGTMPQMLTEVVKSNKELVEAMAKKENPGERLQLVDNKGLGKPTTFSGEHEQFLPWRHRMASYVCSIHQDLQEVLEWLEEREKPFSSEELDAAFGEKAPDADRVPRLQEKSRELANALQMVTSKEPFTIVCNCQNNGFEAWRRLTRRYDPATASRKRTMLRAIISPQKQKLEHLPAAIEEWADAVRTYEKRKDSMGRRTTIADEIKMAALEAMLPQELEAHIQLNQSRFTSYDDVLDEVTRFIEYNTGKSLKVISAAAASAASKDDPMDLSYFERQQKGKGKGDKTCNACGRTGHFGRDCWYGAGKGTQKGSPKGEEATGEQQEYERDEEGEGWEDGDWGENWEEDWQEAETNNLYVGVREAEENEAARDSQPLTLAALQQALQINQQQITESIQESIAGIGQRVSQVEVNMEEHVKRTTELLGAMTDRHVQIEQSVNKVVSGHEELARRMELLEGKFATASFSTTTSTRTDSGGPETAPRPAIVVGGWDNDQSAEDTLGLVKQHLQDLRCNLDLEEAFVPGLRRGFAIVPISPRRDEAIADYRRRVRESLQRVREAKIVTGTRPQGGDRYLWAAMSESPERRRRAQFAGKVKRLILEESGDRSKLEVVWYCKVRIASAVLMAPEEADKAGVGWLSLPTLTRQLGTSLSSLNDRWGELKKGLS</sequence>
<evidence type="ECO:0000256" key="1">
    <source>
        <dbReference type="PROSITE-ProRule" id="PRU00047"/>
    </source>
</evidence>
<dbReference type="PROSITE" id="PS50158">
    <property type="entry name" value="ZF_CCHC"/>
    <property type="match status" value="1"/>
</dbReference>
<evidence type="ECO:0000259" key="4">
    <source>
        <dbReference type="PROSITE" id="PS50158"/>
    </source>
</evidence>
<organism evidence="5 6">
    <name type="scientific">Symbiodinium microadriaticum</name>
    <name type="common">Dinoflagellate</name>
    <name type="synonym">Zooxanthella microadriatica</name>
    <dbReference type="NCBI Taxonomy" id="2951"/>
    <lineage>
        <taxon>Eukaryota</taxon>
        <taxon>Sar</taxon>
        <taxon>Alveolata</taxon>
        <taxon>Dinophyceae</taxon>
        <taxon>Suessiales</taxon>
        <taxon>Symbiodiniaceae</taxon>
        <taxon>Symbiodinium</taxon>
    </lineage>
</organism>
<accession>A0A1Q9D7T3</accession>
<evidence type="ECO:0000256" key="2">
    <source>
        <dbReference type="SAM" id="Coils"/>
    </source>
</evidence>
<feature type="region of interest" description="Disordered" evidence="3">
    <location>
        <begin position="377"/>
        <end position="415"/>
    </location>
</feature>
<keyword evidence="1" id="KW-0863">Zinc-finger</keyword>
<feature type="coiled-coil region" evidence="2">
    <location>
        <begin position="15"/>
        <end position="71"/>
    </location>
</feature>
<dbReference type="GO" id="GO:0003676">
    <property type="term" value="F:nucleic acid binding"/>
    <property type="evidence" value="ECO:0007669"/>
    <property type="project" value="InterPro"/>
</dbReference>
<dbReference type="InterPro" id="IPR001878">
    <property type="entry name" value="Znf_CCHC"/>
</dbReference>
<dbReference type="GO" id="GO:0008270">
    <property type="term" value="F:zinc ion binding"/>
    <property type="evidence" value="ECO:0007669"/>
    <property type="project" value="UniProtKB-KW"/>
</dbReference>
<proteinExistence type="predicted"/>
<keyword evidence="6" id="KW-1185">Reference proteome</keyword>
<reference evidence="5 6" key="1">
    <citation type="submission" date="2016-02" db="EMBL/GenBank/DDBJ databases">
        <title>Genome analysis of coral dinoflagellate symbionts highlights evolutionary adaptations to a symbiotic lifestyle.</title>
        <authorList>
            <person name="Aranda M."/>
            <person name="Li Y."/>
            <person name="Liew Y.J."/>
            <person name="Baumgarten S."/>
            <person name="Simakov O."/>
            <person name="Wilson M."/>
            <person name="Piel J."/>
            <person name="Ashoor H."/>
            <person name="Bougouffa S."/>
            <person name="Bajic V.B."/>
            <person name="Ryu T."/>
            <person name="Ravasi T."/>
            <person name="Bayer T."/>
            <person name="Micklem G."/>
            <person name="Kim H."/>
            <person name="Bhak J."/>
            <person name="Lajeunesse T.C."/>
            <person name="Voolstra C.R."/>
        </authorList>
    </citation>
    <scope>NUCLEOTIDE SEQUENCE [LARGE SCALE GENOMIC DNA]</scope>
    <source>
        <strain evidence="5 6">CCMP2467</strain>
    </source>
</reference>
<keyword evidence="1" id="KW-0479">Metal-binding</keyword>
<evidence type="ECO:0000313" key="5">
    <source>
        <dbReference type="EMBL" id="OLP91219.1"/>
    </source>
</evidence>
<dbReference type="Proteomes" id="UP000186817">
    <property type="component" value="Unassembled WGS sequence"/>
</dbReference>
<dbReference type="OrthoDB" id="449347at2759"/>
<dbReference type="EMBL" id="LSRX01000675">
    <property type="protein sequence ID" value="OLP91219.1"/>
    <property type="molecule type" value="Genomic_DNA"/>
</dbReference>
<keyword evidence="2" id="KW-0175">Coiled coil</keyword>
<comment type="caution">
    <text evidence="5">The sequence shown here is derived from an EMBL/GenBank/DDBJ whole genome shotgun (WGS) entry which is preliminary data.</text>
</comment>
<evidence type="ECO:0000256" key="3">
    <source>
        <dbReference type="SAM" id="MobiDB-lite"/>
    </source>
</evidence>
<dbReference type="InterPro" id="IPR036875">
    <property type="entry name" value="Znf_CCHC_sf"/>
</dbReference>
<name>A0A1Q9D7T3_SYMMI</name>
<keyword evidence="1" id="KW-0862">Zinc</keyword>
<feature type="domain" description="CCHC-type" evidence="4">
    <location>
        <begin position="362"/>
        <end position="375"/>
    </location>
</feature>
<feature type="compositionally biased region" description="Acidic residues" evidence="3">
    <location>
        <begin position="401"/>
        <end position="415"/>
    </location>
</feature>
<dbReference type="SUPFAM" id="SSF57756">
    <property type="entry name" value="Retrovirus zinc finger-like domains"/>
    <property type="match status" value="1"/>
</dbReference>
<evidence type="ECO:0000313" key="6">
    <source>
        <dbReference type="Proteomes" id="UP000186817"/>
    </source>
</evidence>
<protein>
    <recommendedName>
        <fullName evidence="4">CCHC-type domain-containing protein</fullName>
    </recommendedName>
</protein>
<dbReference type="AlphaFoldDB" id="A0A1Q9D7T3"/>